<proteinExistence type="predicted"/>
<reference evidence="1" key="1">
    <citation type="journal article" date="2021" name="Proc. Natl. Acad. Sci. U.S.A.">
        <title>A Catalog of Tens of Thousands of Viruses from Human Metagenomes Reveals Hidden Associations with Chronic Diseases.</title>
        <authorList>
            <person name="Tisza M.J."/>
            <person name="Buck C.B."/>
        </authorList>
    </citation>
    <scope>NUCLEOTIDE SEQUENCE</scope>
    <source>
        <strain evidence="1">CtGFb30</strain>
    </source>
</reference>
<sequence>MADKPKTNVDKFFEIYDADPALQARVQQAMDCYPGSLEIRDVMTEHVLLPVAEELGLPFTLKELRNYELLKWGRQHQDRELTDDEMAADDETTYWLLDRGWSNDEAAFCGDKH</sequence>
<accession>A0A8S5MFB1</accession>
<name>A0A8S5MFB1_9CAUD</name>
<organism evidence="1">
    <name type="scientific">Siphoviridae sp. ctGFb30</name>
    <dbReference type="NCBI Taxonomy" id="2826219"/>
    <lineage>
        <taxon>Viruses</taxon>
        <taxon>Duplodnaviria</taxon>
        <taxon>Heunggongvirae</taxon>
        <taxon>Uroviricota</taxon>
        <taxon>Caudoviricetes</taxon>
    </lineage>
</organism>
<protein>
    <submittedName>
        <fullName evidence="1">Nif11 domain</fullName>
    </submittedName>
</protein>
<dbReference type="EMBL" id="BK014893">
    <property type="protein sequence ID" value="DAD81017.1"/>
    <property type="molecule type" value="Genomic_DNA"/>
</dbReference>
<evidence type="ECO:0000313" key="1">
    <source>
        <dbReference type="EMBL" id="DAD81017.1"/>
    </source>
</evidence>